<feature type="compositionally biased region" description="Low complexity" evidence="1">
    <location>
        <begin position="41"/>
        <end position="60"/>
    </location>
</feature>
<dbReference type="InterPro" id="IPR007330">
    <property type="entry name" value="MIT_dom"/>
</dbReference>
<dbReference type="Pfam" id="PF04212">
    <property type="entry name" value="MIT"/>
    <property type="match status" value="1"/>
</dbReference>
<evidence type="ECO:0000313" key="3">
    <source>
        <dbReference type="EMBL" id="KAK0386671.1"/>
    </source>
</evidence>
<feature type="compositionally biased region" description="Low complexity" evidence="1">
    <location>
        <begin position="259"/>
        <end position="269"/>
    </location>
</feature>
<feature type="region of interest" description="Disordered" evidence="1">
    <location>
        <begin position="639"/>
        <end position="925"/>
    </location>
</feature>
<name>A0AA39L6S6_SARSR</name>
<reference evidence="3" key="1">
    <citation type="submission" date="2022-10" db="EMBL/GenBank/DDBJ databases">
        <title>Determination and structural analysis of whole genome sequence of Sarocladium strictum F4-1.</title>
        <authorList>
            <person name="Hu L."/>
            <person name="Jiang Y."/>
        </authorList>
    </citation>
    <scope>NUCLEOTIDE SEQUENCE</scope>
    <source>
        <strain evidence="3">F4-1</strain>
    </source>
</reference>
<feature type="region of interest" description="Disordered" evidence="1">
    <location>
        <begin position="1130"/>
        <end position="1168"/>
    </location>
</feature>
<dbReference type="EMBL" id="JAPDFR010000005">
    <property type="protein sequence ID" value="KAK0386671.1"/>
    <property type="molecule type" value="Genomic_DNA"/>
</dbReference>
<organism evidence="3 4">
    <name type="scientific">Sarocladium strictum</name>
    <name type="common">Black bundle disease fungus</name>
    <name type="synonym">Acremonium strictum</name>
    <dbReference type="NCBI Taxonomy" id="5046"/>
    <lineage>
        <taxon>Eukaryota</taxon>
        <taxon>Fungi</taxon>
        <taxon>Dikarya</taxon>
        <taxon>Ascomycota</taxon>
        <taxon>Pezizomycotina</taxon>
        <taxon>Sordariomycetes</taxon>
        <taxon>Hypocreomycetidae</taxon>
        <taxon>Hypocreales</taxon>
        <taxon>Sarocladiaceae</taxon>
        <taxon>Sarocladium</taxon>
    </lineage>
</organism>
<sequence>MQDPRPLDDPVALLSARLSTAGLSLPQGGTLPPPTRPAPSPSLSSPAIITAGRLPRTSSLLPPPHIASVSYSNPSSHPRGPSPSTVPVERKHRRGQSSSGHTVEDDSYTPTAENFYNLNRWSASTDSSRPSPVALRRPSTSTSNRRASSVDASAIAKASPPTSRHTTRKLQKNRRPSNSRSPSKKDQIGVQEEIASEPPKPIPILTLPGLPLLSPLPSLEQAVAEQAAVSAADRSLDTPATELAGSPFSNPFSYPPRPSSATAEAASTSRQVTMTNEQGQAHWKGRPSKGSSDSTSSRSQKPPSQKAMLTKALQKANTAVQLDNAHNFEGARQAYAEACDLLQQVLHRTSADEDKRKLEAIRRTYTSRIDELDQMGPWNVPNKALPARPASSSRQRESVLRLDADEADEELVVVQTATATRVVRDRAGSESRSQIATQTPAQPSLRSRYQDTRFGSESHGETPRPDPPSLQSSFSKSPRRLRTPDNGSIARSTDPQEQLSAYSPNRSSPAKPQSNLSTGIARSDFAARSISPQPPPERKPSRSHMREGSINSWLDPIDESGGSTSSSVHSRTSSMGYRRKHIRSASGDTEAEFDTALDAAIEAAYDEGYEPMSPQELHHEGPDEEIVANALRKVELARERVRQTEREAAEEEAQRQRQLKERFEAQDPEGFFDDNSSEEDERMLEEMTRDLAIEDFSLDQMQRPKPSIPRESDSSGFTSRTLHSSTGSSNPMTGTTSLNMSETKLKPKFIALGTPAAPPPTQSLPELPAPRPSSAAAQQSVRNRRLSGQKPKELKIETSRLNAQTANRAVEQPRPKLATANEVVPSDDQKPNHVLRRPSSSAVDPSPSEPRPLGSPFASRGPLDNDDHQGAHATSPSATKLRKNFSSSSLRSMKARNMSLSNLEDASDMSPGSPSTQPYTARTPALPALPSSVTMQSGEKTAGPSIGGHFLFATDIHSTNSPGIPNPLASTGIVALEPCPTDVMLRPFWLMRCLYQTLVNPRGGYVSQKLFVPRDVWRVKGVKLKNLEDKVFNCDLLTAALLKLAKVDSLDADAMLEEMQSLEGVLEQVQANLTRKLGNEVGVHGSGMLFKEASSTGDGDSSGVPRSASVSNKSSSFSWRRLRSKNSAAGLGSTYNTRANTTEADSLKDVPSIASLPMTPNPTSRPAKRDVVHAQFSGPYANYMAALARLFDAAQAIDQIARQVEDPGLRHADKTQVGLELCTRHAAEFFGFYICRFVMSDLGLLLDKFIKRGSEWVMV</sequence>
<feature type="region of interest" description="Disordered" evidence="1">
    <location>
        <begin position="421"/>
        <end position="591"/>
    </location>
</feature>
<accession>A0AA39L6S6</accession>
<feature type="compositionally biased region" description="Low complexity" evidence="1">
    <location>
        <begin position="288"/>
        <end position="306"/>
    </location>
</feature>
<evidence type="ECO:0000256" key="1">
    <source>
        <dbReference type="SAM" id="MobiDB-lite"/>
    </source>
</evidence>
<feature type="compositionally biased region" description="Polar residues" evidence="1">
    <location>
        <begin position="898"/>
        <end position="920"/>
    </location>
</feature>
<feature type="compositionally biased region" description="Polar residues" evidence="1">
    <location>
        <begin position="1133"/>
        <end position="1144"/>
    </location>
</feature>
<feature type="compositionally biased region" description="Basic and acidic residues" evidence="1">
    <location>
        <begin position="536"/>
        <end position="547"/>
    </location>
</feature>
<dbReference type="InterPro" id="IPR036181">
    <property type="entry name" value="MIT_dom_sf"/>
</dbReference>
<dbReference type="PANTHER" id="PTHR37327:SF1">
    <property type="entry name" value="MICROTUBULE INTERACTING AND TRANSPORT DOMAIN-CONTAINING PROTEIN"/>
    <property type="match status" value="1"/>
</dbReference>
<feature type="region of interest" description="Disordered" evidence="1">
    <location>
        <begin position="373"/>
        <end position="407"/>
    </location>
</feature>
<dbReference type="PANTHER" id="PTHR37327">
    <property type="entry name" value="CHROMOSOME 1, WHOLE GENOME SHOTGUN SEQUENCE"/>
    <property type="match status" value="1"/>
</dbReference>
<feature type="region of interest" description="Disordered" evidence="1">
    <location>
        <begin position="18"/>
        <end position="311"/>
    </location>
</feature>
<feature type="compositionally biased region" description="Pro residues" evidence="1">
    <location>
        <begin position="31"/>
        <end position="40"/>
    </location>
</feature>
<feature type="compositionally biased region" description="Polar residues" evidence="1">
    <location>
        <begin position="430"/>
        <end position="447"/>
    </location>
</feature>
<feature type="compositionally biased region" description="Polar residues" evidence="1">
    <location>
        <begin position="270"/>
        <end position="279"/>
    </location>
</feature>
<feature type="compositionally biased region" description="Basic and acidic residues" evidence="1">
    <location>
        <begin position="639"/>
        <end position="665"/>
    </location>
</feature>
<feature type="compositionally biased region" description="Basic residues" evidence="1">
    <location>
        <begin position="165"/>
        <end position="177"/>
    </location>
</feature>
<gene>
    <name evidence="3" type="ORF">NLU13_6506</name>
</gene>
<feature type="compositionally biased region" description="Low complexity" evidence="1">
    <location>
        <begin position="203"/>
        <end position="232"/>
    </location>
</feature>
<evidence type="ECO:0000313" key="4">
    <source>
        <dbReference type="Proteomes" id="UP001175261"/>
    </source>
</evidence>
<feature type="compositionally biased region" description="Polar residues" evidence="1">
    <location>
        <begin position="485"/>
        <end position="520"/>
    </location>
</feature>
<evidence type="ECO:0000259" key="2">
    <source>
        <dbReference type="Pfam" id="PF04212"/>
    </source>
</evidence>
<comment type="caution">
    <text evidence="3">The sequence shown here is derived from an EMBL/GenBank/DDBJ whole genome shotgun (WGS) entry which is preliminary data.</text>
</comment>
<feature type="region of interest" description="Disordered" evidence="1">
    <location>
        <begin position="1092"/>
        <end position="1111"/>
    </location>
</feature>
<proteinExistence type="predicted"/>
<feature type="compositionally biased region" description="Polar residues" evidence="1">
    <location>
        <begin position="872"/>
        <end position="891"/>
    </location>
</feature>
<protein>
    <recommendedName>
        <fullName evidence="2">MIT domain-containing protein</fullName>
    </recommendedName>
</protein>
<feature type="compositionally biased region" description="Pro residues" evidence="1">
    <location>
        <begin position="756"/>
        <end position="771"/>
    </location>
</feature>
<dbReference type="Proteomes" id="UP001175261">
    <property type="component" value="Unassembled WGS sequence"/>
</dbReference>
<feature type="compositionally biased region" description="Basic and acidic residues" evidence="1">
    <location>
        <begin position="394"/>
        <end position="404"/>
    </location>
</feature>
<feature type="compositionally biased region" description="Polar residues" evidence="1">
    <location>
        <begin position="138"/>
        <end position="151"/>
    </location>
</feature>
<feature type="compositionally biased region" description="Basic and acidic residues" evidence="1">
    <location>
        <begin position="448"/>
        <end position="464"/>
    </location>
</feature>
<dbReference type="AlphaFoldDB" id="A0AA39L6S6"/>
<dbReference type="Gene3D" id="1.20.58.80">
    <property type="entry name" value="Phosphotransferase system, lactose/cellobiose-type IIA subunit"/>
    <property type="match status" value="1"/>
</dbReference>
<feature type="compositionally biased region" description="Low complexity" evidence="1">
    <location>
        <begin position="560"/>
        <end position="574"/>
    </location>
</feature>
<feature type="compositionally biased region" description="Polar residues" evidence="1">
    <location>
        <begin position="714"/>
        <end position="742"/>
    </location>
</feature>
<feature type="domain" description="MIT" evidence="2">
    <location>
        <begin position="309"/>
        <end position="373"/>
    </location>
</feature>
<feature type="compositionally biased region" description="Acidic residues" evidence="1">
    <location>
        <begin position="666"/>
        <end position="683"/>
    </location>
</feature>
<dbReference type="SUPFAM" id="SSF116846">
    <property type="entry name" value="MIT domain"/>
    <property type="match status" value="1"/>
</dbReference>
<feature type="compositionally biased region" description="Polar residues" evidence="1">
    <location>
        <begin position="108"/>
        <end position="130"/>
    </location>
</feature>
<keyword evidence="4" id="KW-1185">Reference proteome</keyword>